<organism evidence="5 6">
    <name type="scientific">Clonorchis sinensis</name>
    <name type="common">Chinese liver fluke</name>
    <dbReference type="NCBI Taxonomy" id="79923"/>
    <lineage>
        <taxon>Eukaryota</taxon>
        <taxon>Metazoa</taxon>
        <taxon>Spiralia</taxon>
        <taxon>Lophotrochozoa</taxon>
        <taxon>Platyhelminthes</taxon>
        <taxon>Trematoda</taxon>
        <taxon>Digenea</taxon>
        <taxon>Opisthorchiida</taxon>
        <taxon>Opisthorchiata</taxon>
        <taxon>Opisthorchiidae</taxon>
        <taxon>Clonorchis</taxon>
    </lineage>
</organism>
<dbReference type="Proteomes" id="UP000286415">
    <property type="component" value="Unassembled WGS sequence"/>
</dbReference>
<evidence type="ECO:0000256" key="2">
    <source>
        <dbReference type="ARBA" id="ARBA00022737"/>
    </source>
</evidence>
<dbReference type="GO" id="GO:0005509">
    <property type="term" value="F:calcium ion binding"/>
    <property type="evidence" value="ECO:0007669"/>
    <property type="project" value="InterPro"/>
</dbReference>
<accession>A0A3R7HC36</accession>
<feature type="domain" description="EF-hand" evidence="4">
    <location>
        <begin position="7"/>
        <end position="42"/>
    </location>
</feature>
<keyword evidence="3" id="KW-0106">Calcium</keyword>
<keyword evidence="1" id="KW-0479">Metal-binding</keyword>
<dbReference type="Gene3D" id="1.10.238.10">
    <property type="entry name" value="EF-hand"/>
    <property type="match status" value="3"/>
</dbReference>
<evidence type="ECO:0000259" key="4">
    <source>
        <dbReference type="PROSITE" id="PS50222"/>
    </source>
</evidence>
<evidence type="ECO:0000256" key="3">
    <source>
        <dbReference type="ARBA" id="ARBA00022837"/>
    </source>
</evidence>
<dbReference type="SUPFAM" id="SSF47473">
    <property type="entry name" value="EF-hand"/>
    <property type="match status" value="2"/>
</dbReference>
<dbReference type="PROSITE" id="PS00018">
    <property type="entry name" value="EF_HAND_1"/>
    <property type="match status" value="5"/>
</dbReference>
<feature type="domain" description="EF-hand" evidence="4">
    <location>
        <begin position="46"/>
        <end position="76"/>
    </location>
</feature>
<dbReference type="AlphaFoldDB" id="A0A3R7HC36"/>
<dbReference type="STRING" id="79923.A0A3R7HC36"/>
<feature type="domain" description="EF-hand" evidence="4">
    <location>
        <begin position="84"/>
        <end position="119"/>
    </location>
</feature>
<keyword evidence="2" id="KW-0677">Repeat</keyword>
<gene>
    <name evidence="5" type="ORF">CSKR_101141</name>
</gene>
<dbReference type="InterPro" id="IPR002048">
    <property type="entry name" value="EF_hand_dom"/>
</dbReference>
<evidence type="ECO:0000313" key="6">
    <source>
        <dbReference type="Proteomes" id="UP000286415"/>
    </source>
</evidence>
<protein>
    <submittedName>
        <fullName evidence="5">Calcium-binding mitochondrial carrier protein SCaMC-1</fullName>
    </submittedName>
</protein>
<dbReference type="SMART" id="SM00054">
    <property type="entry name" value="EFh"/>
    <property type="match status" value="6"/>
</dbReference>
<dbReference type="PANTHER" id="PTHR34524">
    <property type="entry name" value="CALCYPHOSIN"/>
    <property type="match status" value="1"/>
</dbReference>
<feature type="domain" description="EF-hand" evidence="4">
    <location>
        <begin position="151"/>
        <end position="186"/>
    </location>
</feature>
<reference evidence="5 6" key="1">
    <citation type="journal article" date="2018" name="Biotechnol. Adv.">
        <title>Improved genomic resources and new bioinformatic workflow for the carcinogenic parasite Clonorchis sinensis: Biotechnological implications.</title>
        <authorList>
            <person name="Wang D."/>
            <person name="Korhonen P.K."/>
            <person name="Gasser R.B."/>
            <person name="Young N.D."/>
        </authorList>
    </citation>
    <scope>NUCLEOTIDE SEQUENCE [LARGE SCALE GENOMIC DNA]</scope>
    <source>
        <strain evidence="5">Cs-k2</strain>
    </source>
</reference>
<dbReference type="Pfam" id="PF13499">
    <property type="entry name" value="EF-hand_7"/>
    <property type="match status" value="3"/>
</dbReference>
<reference evidence="5 6" key="2">
    <citation type="journal article" date="2021" name="Genomics">
        <title>High-quality reference genome for Clonorchis sinensis.</title>
        <authorList>
            <person name="Young N.D."/>
            <person name="Stroehlein A.J."/>
            <person name="Kinkar L."/>
            <person name="Wang T."/>
            <person name="Sohn W.M."/>
            <person name="Chang B.C.H."/>
            <person name="Kaur P."/>
            <person name="Weisz D."/>
            <person name="Dudchenko O."/>
            <person name="Aiden E.L."/>
            <person name="Korhonen P.K."/>
            <person name="Gasser R.B."/>
        </authorList>
    </citation>
    <scope>NUCLEOTIDE SEQUENCE [LARGE SCALE GENOMIC DNA]</scope>
    <source>
        <strain evidence="5">Cs-k2</strain>
    </source>
</reference>
<keyword evidence="6" id="KW-1185">Reference proteome</keyword>
<dbReference type="InterPro" id="IPR018247">
    <property type="entry name" value="EF_Hand_1_Ca_BS"/>
</dbReference>
<dbReference type="InParanoid" id="A0A3R7HC36"/>
<dbReference type="InterPro" id="IPR051581">
    <property type="entry name" value="Ca-bind"/>
</dbReference>
<comment type="caution">
    <text evidence="5">The sequence shown here is derived from an EMBL/GenBank/DDBJ whole genome shotgun (WGS) entry which is preliminary data.</text>
</comment>
<dbReference type="OrthoDB" id="26525at2759"/>
<evidence type="ECO:0000256" key="1">
    <source>
        <dbReference type="ARBA" id="ARBA00022723"/>
    </source>
</evidence>
<dbReference type="PANTHER" id="PTHR34524:SF6">
    <property type="entry name" value="CALCYPHOSINE LIKE"/>
    <property type="match status" value="1"/>
</dbReference>
<sequence length="224" mass="25714">MSHRSAVTRLGLRRLFAILDTNGDGKIDLQELTDGLRIFGFKPAGIQEFLEFADLDKDQEISFEEYRKAFQIQEDSNEATEEQKRSNVLLALFHELDVDNDGKISTEEWEKGMESMKVEKEYRETLRHHLDLNDDGVITLREFKVGMGLVEDPIDWKKVFDALDQSKTGEITTGEIKSIFDRLDIPMISAGIVEWIAQCDTNQNGTLDYEEFLKFVRAEATKAL</sequence>
<proteinExistence type="predicted"/>
<name>A0A3R7HC36_CLOSI</name>
<dbReference type="InterPro" id="IPR011992">
    <property type="entry name" value="EF-hand-dom_pair"/>
</dbReference>
<dbReference type="EMBL" id="NIRI02000056">
    <property type="protein sequence ID" value="KAG5443576.1"/>
    <property type="molecule type" value="Genomic_DNA"/>
</dbReference>
<feature type="domain" description="EF-hand" evidence="4">
    <location>
        <begin position="187"/>
        <end position="222"/>
    </location>
</feature>
<dbReference type="PROSITE" id="PS50222">
    <property type="entry name" value="EF_HAND_2"/>
    <property type="match status" value="5"/>
</dbReference>
<evidence type="ECO:0000313" key="5">
    <source>
        <dbReference type="EMBL" id="KAG5443576.1"/>
    </source>
</evidence>